<dbReference type="SUPFAM" id="SSF55920">
    <property type="entry name" value="Creatinase/aminopeptidase"/>
    <property type="match status" value="1"/>
</dbReference>
<gene>
    <name evidence="3" type="ORF">F4Y42_02375</name>
</gene>
<dbReference type="InterPro" id="IPR000587">
    <property type="entry name" value="Creatinase_N"/>
</dbReference>
<dbReference type="Pfam" id="PF01321">
    <property type="entry name" value="Creatinase_N"/>
    <property type="match status" value="1"/>
</dbReference>
<dbReference type="GO" id="GO:0004177">
    <property type="term" value="F:aminopeptidase activity"/>
    <property type="evidence" value="ECO:0007669"/>
    <property type="project" value="UniProtKB-KW"/>
</dbReference>
<feature type="domain" description="Peptidase M24" evidence="1">
    <location>
        <begin position="153"/>
        <end position="354"/>
    </location>
</feature>
<evidence type="ECO:0000313" key="3">
    <source>
        <dbReference type="EMBL" id="MXY92274.1"/>
    </source>
</evidence>
<proteinExistence type="predicted"/>
<dbReference type="Gene3D" id="3.90.230.10">
    <property type="entry name" value="Creatinase/methionine aminopeptidase superfamily"/>
    <property type="match status" value="1"/>
</dbReference>
<dbReference type="Gene3D" id="3.40.350.10">
    <property type="entry name" value="Creatinase/prolidase N-terminal domain"/>
    <property type="match status" value="1"/>
</dbReference>
<accession>A0A6B0YMK5</accession>
<dbReference type="InterPro" id="IPR029149">
    <property type="entry name" value="Creatin/AminoP/Spt16_N"/>
</dbReference>
<dbReference type="CDD" id="cd01066">
    <property type="entry name" value="APP_MetAP"/>
    <property type="match status" value="1"/>
</dbReference>
<comment type="caution">
    <text evidence="3">The sequence shown here is derived from an EMBL/GenBank/DDBJ whole genome shotgun (WGS) entry which is preliminary data.</text>
</comment>
<dbReference type="InterPro" id="IPR000994">
    <property type="entry name" value="Pept_M24"/>
</dbReference>
<name>A0A6B0YMK5_9CHLR</name>
<evidence type="ECO:0000259" key="1">
    <source>
        <dbReference type="Pfam" id="PF00557"/>
    </source>
</evidence>
<feature type="domain" description="Creatinase N-terminal" evidence="2">
    <location>
        <begin position="6"/>
        <end position="145"/>
    </location>
</feature>
<dbReference type="AlphaFoldDB" id="A0A6B0YMK5"/>
<organism evidence="3">
    <name type="scientific">Caldilineaceae bacterium SB0664_bin_27</name>
    <dbReference type="NCBI Taxonomy" id="2605260"/>
    <lineage>
        <taxon>Bacteria</taxon>
        <taxon>Bacillati</taxon>
        <taxon>Chloroflexota</taxon>
        <taxon>Caldilineae</taxon>
        <taxon>Caldilineales</taxon>
        <taxon>Caldilineaceae</taxon>
    </lineage>
</organism>
<keyword evidence="3" id="KW-0645">Protease</keyword>
<dbReference type="InterPro" id="IPR036005">
    <property type="entry name" value="Creatinase/aminopeptidase-like"/>
</dbReference>
<keyword evidence="3" id="KW-0378">Hydrolase</keyword>
<evidence type="ECO:0000259" key="2">
    <source>
        <dbReference type="Pfam" id="PF01321"/>
    </source>
</evidence>
<dbReference type="InterPro" id="IPR050659">
    <property type="entry name" value="Peptidase_M24B"/>
</dbReference>
<sequence length="368" mass="40479">MHKQQRQRTTRMLHEAGVELALFSDIDSVRWLTGLNLSPPALLFFDRGDFTLLADDGYGEASAFGGETGCSYVPIVGYTIQQPIDAPARLAEALRELVAGISGLSGQVGVEEKSLALGLWQALREAFPGSEHRSLEGWLLPLRAVKAEEELARIREGFRLTTIGHEAGRKAVRLGQREIDVWTEVQTAVEREAGRWMQMGNDCIVGHRPGNMSAAPLDFEIIANDSFILDLSVVVDGYWTDSCATYYADQPTAQQIELHNFVEEALAYAVSLIRPGEVAREVDEKVRSFMAAGGYDVYPHHTGHGIGLTGHEAPRIVPYNQEQFQEGNVIMLEPGIYIPGVTAVRLEDAFLVTADGTEPLSHHDKSLP</sequence>
<dbReference type="SUPFAM" id="SSF53092">
    <property type="entry name" value="Creatinase/prolidase N-terminal domain"/>
    <property type="match status" value="1"/>
</dbReference>
<dbReference type="PANTHER" id="PTHR46112:SF3">
    <property type="entry name" value="AMINOPEPTIDASE YPDF"/>
    <property type="match status" value="1"/>
</dbReference>
<protein>
    <submittedName>
        <fullName evidence="3">Aminopeptidase P family protein</fullName>
    </submittedName>
</protein>
<reference evidence="3" key="1">
    <citation type="submission" date="2019-09" db="EMBL/GenBank/DDBJ databases">
        <title>Characterisation of the sponge microbiome using genome-centric metagenomics.</title>
        <authorList>
            <person name="Engelberts J.P."/>
            <person name="Robbins S.J."/>
            <person name="De Goeij J.M."/>
            <person name="Aranda M."/>
            <person name="Bell S.C."/>
            <person name="Webster N.S."/>
        </authorList>
    </citation>
    <scope>NUCLEOTIDE SEQUENCE</scope>
    <source>
        <strain evidence="3">SB0664_bin_27</strain>
    </source>
</reference>
<dbReference type="EMBL" id="VXRG01000026">
    <property type="protein sequence ID" value="MXY92274.1"/>
    <property type="molecule type" value="Genomic_DNA"/>
</dbReference>
<keyword evidence="3" id="KW-0031">Aminopeptidase</keyword>
<dbReference type="PANTHER" id="PTHR46112">
    <property type="entry name" value="AMINOPEPTIDASE"/>
    <property type="match status" value="1"/>
</dbReference>
<dbReference type="Pfam" id="PF00557">
    <property type="entry name" value="Peptidase_M24"/>
    <property type="match status" value="1"/>
</dbReference>